<keyword evidence="1" id="KW-0812">Transmembrane</keyword>
<dbReference type="GO" id="GO:0005886">
    <property type="term" value="C:plasma membrane"/>
    <property type="evidence" value="ECO:0007669"/>
    <property type="project" value="TreeGrafter"/>
</dbReference>
<dbReference type="OrthoDB" id="9782395at2"/>
<name>A0A1G6H696_9GAMM</name>
<sequence length="260" mass="29431">MSSSAKRSLSFIIGSLLVLDSLWLLALDKIHLGIIFPLIIGIGLMLYALFFNRIQNFIQLTSLRQTLWRYACAGFFLWISTLVIFFIYLQYSIQQSNTVQPASAVIVLGSGIENGRPSPTLKQRLDVGAAYAKRYPEALLVVTGGLGFKEQISEAAVMSEYLQQQHHIDPSRILLEVKSTSTAENLRNVQPLLAQQHISLKQPVVIVTSDFHILRAKAIAKHQGYQQIITLSAPTPLYIRYNSWLREYFAFISGWLLREY</sequence>
<dbReference type="PANTHER" id="PTHR30336:SF4">
    <property type="entry name" value="ENVELOPE BIOGENESIS FACTOR ELYC"/>
    <property type="match status" value="1"/>
</dbReference>
<dbReference type="GO" id="GO:0043164">
    <property type="term" value="P:Gram-negative-bacterium-type cell wall biogenesis"/>
    <property type="evidence" value="ECO:0007669"/>
    <property type="project" value="TreeGrafter"/>
</dbReference>
<dbReference type="InterPro" id="IPR014729">
    <property type="entry name" value="Rossmann-like_a/b/a_fold"/>
</dbReference>
<evidence type="ECO:0000256" key="1">
    <source>
        <dbReference type="SAM" id="Phobius"/>
    </source>
</evidence>
<dbReference type="EMBL" id="FMYO01000001">
    <property type="protein sequence ID" value="SDB89694.1"/>
    <property type="molecule type" value="Genomic_DNA"/>
</dbReference>
<dbReference type="CDD" id="cd06259">
    <property type="entry name" value="YdcF-like"/>
    <property type="match status" value="1"/>
</dbReference>
<dbReference type="RefSeq" id="WP_092818777.1">
    <property type="nucleotide sequence ID" value="NZ_BAABKJ010000005.1"/>
</dbReference>
<keyword evidence="1" id="KW-0472">Membrane</keyword>
<feature type="transmembrane region" description="Helical" evidence="1">
    <location>
        <begin position="9"/>
        <end position="26"/>
    </location>
</feature>
<feature type="domain" description="DUF218" evidence="2">
    <location>
        <begin position="104"/>
        <end position="260"/>
    </location>
</feature>
<dbReference type="AlphaFoldDB" id="A0A1G6H696"/>
<gene>
    <name evidence="3" type="ORF">SAMN05421732_101741</name>
</gene>
<accession>A0A1G6H696</accession>
<dbReference type="Pfam" id="PF02698">
    <property type="entry name" value="DUF218"/>
    <property type="match status" value="1"/>
</dbReference>
<evidence type="ECO:0000313" key="3">
    <source>
        <dbReference type="EMBL" id="SDB89694.1"/>
    </source>
</evidence>
<feature type="transmembrane region" description="Helical" evidence="1">
    <location>
        <begin position="32"/>
        <end position="50"/>
    </location>
</feature>
<evidence type="ECO:0000259" key="2">
    <source>
        <dbReference type="Pfam" id="PF02698"/>
    </source>
</evidence>
<evidence type="ECO:0000313" key="4">
    <source>
        <dbReference type="Proteomes" id="UP000243468"/>
    </source>
</evidence>
<keyword evidence="4" id="KW-1185">Reference proteome</keyword>
<keyword evidence="1" id="KW-1133">Transmembrane helix</keyword>
<dbReference type="InterPro" id="IPR051599">
    <property type="entry name" value="Cell_Envelope_Assoc"/>
</dbReference>
<dbReference type="Proteomes" id="UP000243468">
    <property type="component" value="Unassembled WGS sequence"/>
</dbReference>
<reference evidence="4" key="1">
    <citation type="submission" date="2016-09" db="EMBL/GenBank/DDBJ databases">
        <authorList>
            <person name="Varghese N."/>
            <person name="Submissions S."/>
        </authorList>
    </citation>
    <scope>NUCLEOTIDE SEQUENCE [LARGE SCALE GENOMIC DNA]</scope>
    <source>
        <strain evidence="4">ANC 4667</strain>
    </source>
</reference>
<dbReference type="InterPro" id="IPR003848">
    <property type="entry name" value="DUF218"/>
</dbReference>
<feature type="transmembrane region" description="Helical" evidence="1">
    <location>
        <begin position="70"/>
        <end position="91"/>
    </location>
</feature>
<dbReference type="GO" id="GO:0000270">
    <property type="term" value="P:peptidoglycan metabolic process"/>
    <property type="evidence" value="ECO:0007669"/>
    <property type="project" value="TreeGrafter"/>
</dbReference>
<organism evidence="3 4">
    <name type="scientific">Acinetobacter kookii</name>
    <dbReference type="NCBI Taxonomy" id="1226327"/>
    <lineage>
        <taxon>Bacteria</taxon>
        <taxon>Pseudomonadati</taxon>
        <taxon>Pseudomonadota</taxon>
        <taxon>Gammaproteobacteria</taxon>
        <taxon>Moraxellales</taxon>
        <taxon>Moraxellaceae</taxon>
        <taxon>Acinetobacter</taxon>
    </lineage>
</organism>
<dbReference type="Gene3D" id="3.40.50.620">
    <property type="entry name" value="HUPs"/>
    <property type="match status" value="1"/>
</dbReference>
<dbReference type="PANTHER" id="PTHR30336">
    <property type="entry name" value="INNER MEMBRANE PROTEIN, PROBABLE PERMEASE"/>
    <property type="match status" value="1"/>
</dbReference>
<proteinExistence type="predicted"/>
<protein>
    <submittedName>
        <fullName evidence="3">Uncharacterized SAM-binding protein YcdF, DUF218 family</fullName>
    </submittedName>
</protein>
<dbReference type="STRING" id="1226327.SAMN05421732_101741"/>